<evidence type="ECO:0000256" key="2">
    <source>
        <dbReference type="ARBA" id="ARBA00023295"/>
    </source>
</evidence>
<feature type="signal peptide" evidence="4">
    <location>
        <begin position="1"/>
        <end position="23"/>
    </location>
</feature>
<evidence type="ECO:0000256" key="3">
    <source>
        <dbReference type="PROSITE-ProRule" id="PRU01100"/>
    </source>
</evidence>
<evidence type="ECO:0000259" key="5">
    <source>
        <dbReference type="PROSITE" id="PS51764"/>
    </source>
</evidence>
<dbReference type="Proteomes" id="UP000437736">
    <property type="component" value="Unassembled WGS sequence"/>
</dbReference>
<protein>
    <recommendedName>
        <fullName evidence="5">GH26 domain-containing protein</fullName>
    </recommendedName>
</protein>
<dbReference type="InterPro" id="IPR022790">
    <property type="entry name" value="GH26_dom"/>
</dbReference>
<comment type="similarity">
    <text evidence="3">Belongs to the glycosyl hydrolase 26 family.</text>
</comment>
<name>A0ABW9QR06_9ACTN</name>
<keyword evidence="4" id="KW-0732">Signal</keyword>
<keyword evidence="7" id="KW-1185">Reference proteome</keyword>
<dbReference type="InterPro" id="IPR017853">
    <property type="entry name" value="GH"/>
</dbReference>
<gene>
    <name evidence="6" type="ORF">GHK86_04145</name>
</gene>
<feature type="domain" description="GH26" evidence="5">
    <location>
        <begin position="11"/>
        <end position="205"/>
    </location>
</feature>
<feature type="non-terminal residue" evidence="6">
    <location>
        <position position="205"/>
    </location>
</feature>
<evidence type="ECO:0000313" key="7">
    <source>
        <dbReference type="Proteomes" id="UP000437736"/>
    </source>
</evidence>
<dbReference type="PROSITE" id="PS51764">
    <property type="entry name" value="GH26"/>
    <property type="match status" value="1"/>
</dbReference>
<proteinExistence type="inferred from homology"/>
<sequence length="205" mass="22000">MMRAVVGSLVVAVAALLTTVVTTSSPAPRTTPLTLYVGPGAPDALRRAAAALDARPTRAADFFNGRSWATLTNPYTERPWTHSGYQMIWGIPMLPASGASLRAGAAGRYDRYWTTMAHQLVAARQAHAILRLGAEFNVPGHPWYAGGQAPAFVAYWRHIVRSMNAVRGAHFAYLWNPNIGGGGPVDAAIGDLGAYYPGNTYVEYV</sequence>
<evidence type="ECO:0000313" key="6">
    <source>
        <dbReference type="EMBL" id="MST31918.1"/>
    </source>
</evidence>
<reference evidence="6 7" key="1">
    <citation type="submission" date="2019-11" db="EMBL/GenBank/DDBJ databases">
        <title>Acidiferrimicrobium australis gen. nov., sp. nov., an acidophilic and obligately heterotrophic, member of the Actinobacteria that catalyses dissimilatory oxido- reduction of iron isolated from metal-rich acidic water in Chile.</title>
        <authorList>
            <person name="Gonzalez D."/>
            <person name="Huber K."/>
            <person name="Hedrich S."/>
            <person name="Rojas-Villalobos C."/>
            <person name="Quatrini R."/>
            <person name="Dinamarca M.A."/>
            <person name="Schwarz A."/>
            <person name="Canales C."/>
            <person name="Nancucheo I."/>
        </authorList>
    </citation>
    <scope>NUCLEOTIDE SEQUENCE [LARGE SCALE GENOMIC DNA]</scope>
    <source>
        <strain evidence="6 7">USS-CCA1</strain>
    </source>
</reference>
<feature type="chain" id="PRO_5047150140" description="GH26 domain-containing protein" evidence="4">
    <location>
        <begin position="24"/>
        <end position="205"/>
    </location>
</feature>
<accession>A0ABW9QR06</accession>
<keyword evidence="1" id="KW-0378">Hydrolase</keyword>
<organism evidence="6 7">
    <name type="scientific">Acidiferrimicrobium australe</name>
    <dbReference type="NCBI Taxonomy" id="2664430"/>
    <lineage>
        <taxon>Bacteria</taxon>
        <taxon>Bacillati</taxon>
        <taxon>Actinomycetota</taxon>
        <taxon>Acidimicrobiia</taxon>
        <taxon>Acidimicrobiales</taxon>
        <taxon>Acidimicrobiaceae</taxon>
        <taxon>Acidiferrimicrobium</taxon>
    </lineage>
</organism>
<dbReference type="SUPFAM" id="SSF51445">
    <property type="entry name" value="(Trans)glycosidases"/>
    <property type="match status" value="1"/>
</dbReference>
<dbReference type="Gene3D" id="3.20.20.80">
    <property type="entry name" value="Glycosidases"/>
    <property type="match status" value="1"/>
</dbReference>
<dbReference type="EMBL" id="WJHE01000174">
    <property type="protein sequence ID" value="MST31918.1"/>
    <property type="molecule type" value="Genomic_DNA"/>
</dbReference>
<comment type="caution">
    <text evidence="3">Lacks conserved residue(s) required for the propagation of feature annotation.</text>
</comment>
<evidence type="ECO:0000256" key="4">
    <source>
        <dbReference type="SAM" id="SignalP"/>
    </source>
</evidence>
<keyword evidence="2" id="KW-0326">Glycosidase</keyword>
<comment type="caution">
    <text evidence="6">The sequence shown here is derived from an EMBL/GenBank/DDBJ whole genome shotgun (WGS) entry which is preliminary data.</text>
</comment>
<evidence type="ECO:0000256" key="1">
    <source>
        <dbReference type="ARBA" id="ARBA00022801"/>
    </source>
</evidence>